<comment type="caution">
    <text evidence="6">The sequence shown here is derived from an EMBL/GenBank/DDBJ whole genome shotgun (WGS) entry which is preliminary data.</text>
</comment>
<dbReference type="InterPro" id="IPR011010">
    <property type="entry name" value="DNA_brk_join_enz"/>
</dbReference>
<dbReference type="SUPFAM" id="SSF56349">
    <property type="entry name" value="DNA breaking-rejoining enzymes"/>
    <property type="match status" value="1"/>
</dbReference>
<dbReference type="CDD" id="cd00397">
    <property type="entry name" value="DNA_BRE_C"/>
    <property type="match status" value="1"/>
</dbReference>
<keyword evidence="4" id="KW-0233">DNA recombination</keyword>
<dbReference type="InterPro" id="IPR002104">
    <property type="entry name" value="Integrase_catalytic"/>
</dbReference>
<keyword evidence="2" id="KW-0229">DNA integration</keyword>
<sequence>MAWIRQLDSGKWAATVYTGLGPTDRITESHISKPWVVKWAGKMEAKKGEGKFFDPRLGKVTVGELWELYAADRRLEKASHKRDASHWRTWVAPHWAKLSVGPAKKPHVTAWVNDIEAKGAKGWTQTAALNVLRSMFEIARDLGAVEHNPCLAVKTAPPAPHEDRVLDEWEDDILLGNLEERFPQVNEAALFVEALLYTGCRWEELAAVRRSVVRTKDQGFWVHRVREKTGEDREYAKSASGIRFVTIDDDLWPRFEKVYLEADLDTTDGDLFRAPGNGKRVGTGKLLYDNWLKRYWNRGLRRASPWSPEEIEAWKADRVAAGERPWKANYYDEVTILDDPQPTPHDMRHTFGTRCAEAGMPRHEIAATMGHSPKSNAVDRYLHARNQRLARAREAMAGVRRKRSPGRPGNACCDQCGQLLPVS</sequence>
<evidence type="ECO:0000313" key="6">
    <source>
        <dbReference type="EMBL" id="GIH07466.1"/>
    </source>
</evidence>
<dbReference type="PANTHER" id="PTHR30629">
    <property type="entry name" value="PROPHAGE INTEGRASE"/>
    <property type="match status" value="1"/>
</dbReference>
<dbReference type="EMBL" id="BONY01000037">
    <property type="protein sequence ID" value="GIH07466.1"/>
    <property type="molecule type" value="Genomic_DNA"/>
</dbReference>
<comment type="similarity">
    <text evidence="1">Belongs to the 'phage' integrase family.</text>
</comment>
<dbReference type="PROSITE" id="PS51898">
    <property type="entry name" value="TYR_RECOMBINASE"/>
    <property type="match status" value="1"/>
</dbReference>
<proteinExistence type="inferred from homology"/>
<reference evidence="6" key="1">
    <citation type="submission" date="2021-01" db="EMBL/GenBank/DDBJ databases">
        <title>Whole genome shotgun sequence of Rhizocola hellebori NBRC 109834.</title>
        <authorList>
            <person name="Komaki H."/>
            <person name="Tamura T."/>
        </authorList>
    </citation>
    <scope>NUCLEOTIDE SEQUENCE</scope>
    <source>
        <strain evidence="6">NBRC 109834</strain>
    </source>
</reference>
<evidence type="ECO:0000256" key="2">
    <source>
        <dbReference type="ARBA" id="ARBA00022908"/>
    </source>
</evidence>
<dbReference type="InterPro" id="IPR013762">
    <property type="entry name" value="Integrase-like_cat_sf"/>
</dbReference>
<dbReference type="GO" id="GO:0015074">
    <property type="term" value="P:DNA integration"/>
    <property type="evidence" value="ECO:0007669"/>
    <property type="project" value="UniProtKB-KW"/>
</dbReference>
<dbReference type="RefSeq" id="WP_203911259.1">
    <property type="nucleotide sequence ID" value="NZ_BONY01000037.1"/>
</dbReference>
<dbReference type="Gene3D" id="1.10.443.10">
    <property type="entry name" value="Intergrase catalytic core"/>
    <property type="match status" value="1"/>
</dbReference>
<evidence type="ECO:0000256" key="3">
    <source>
        <dbReference type="ARBA" id="ARBA00023125"/>
    </source>
</evidence>
<dbReference type="PANTHER" id="PTHR30629:SF2">
    <property type="entry name" value="PROPHAGE INTEGRASE INTS-RELATED"/>
    <property type="match status" value="1"/>
</dbReference>
<evidence type="ECO:0000256" key="1">
    <source>
        <dbReference type="ARBA" id="ARBA00008857"/>
    </source>
</evidence>
<dbReference type="Proteomes" id="UP000612899">
    <property type="component" value="Unassembled WGS sequence"/>
</dbReference>
<dbReference type="Pfam" id="PF00589">
    <property type="entry name" value="Phage_integrase"/>
    <property type="match status" value="1"/>
</dbReference>
<evidence type="ECO:0000313" key="7">
    <source>
        <dbReference type="Proteomes" id="UP000612899"/>
    </source>
</evidence>
<evidence type="ECO:0000256" key="4">
    <source>
        <dbReference type="ARBA" id="ARBA00023172"/>
    </source>
</evidence>
<feature type="domain" description="Tyr recombinase" evidence="5">
    <location>
        <begin position="161"/>
        <end position="394"/>
    </location>
</feature>
<dbReference type="AlphaFoldDB" id="A0A8J3VIV7"/>
<dbReference type="InterPro" id="IPR050808">
    <property type="entry name" value="Phage_Integrase"/>
</dbReference>
<protein>
    <recommendedName>
        <fullName evidence="5">Tyr recombinase domain-containing protein</fullName>
    </recommendedName>
</protein>
<dbReference type="InterPro" id="IPR010998">
    <property type="entry name" value="Integrase_recombinase_N"/>
</dbReference>
<accession>A0A8J3VIV7</accession>
<organism evidence="6 7">
    <name type="scientific">Rhizocola hellebori</name>
    <dbReference type="NCBI Taxonomy" id="1392758"/>
    <lineage>
        <taxon>Bacteria</taxon>
        <taxon>Bacillati</taxon>
        <taxon>Actinomycetota</taxon>
        <taxon>Actinomycetes</taxon>
        <taxon>Micromonosporales</taxon>
        <taxon>Micromonosporaceae</taxon>
        <taxon>Rhizocola</taxon>
    </lineage>
</organism>
<evidence type="ECO:0000259" key="5">
    <source>
        <dbReference type="PROSITE" id="PS51898"/>
    </source>
</evidence>
<dbReference type="Gene3D" id="1.10.150.130">
    <property type="match status" value="1"/>
</dbReference>
<name>A0A8J3VIV7_9ACTN</name>
<dbReference type="GO" id="GO:0003677">
    <property type="term" value="F:DNA binding"/>
    <property type="evidence" value="ECO:0007669"/>
    <property type="project" value="UniProtKB-KW"/>
</dbReference>
<gene>
    <name evidence="6" type="ORF">Rhe02_55330</name>
</gene>
<keyword evidence="3" id="KW-0238">DNA-binding</keyword>
<dbReference type="GO" id="GO:0006310">
    <property type="term" value="P:DNA recombination"/>
    <property type="evidence" value="ECO:0007669"/>
    <property type="project" value="UniProtKB-KW"/>
</dbReference>
<keyword evidence="7" id="KW-1185">Reference proteome</keyword>